<feature type="compositionally biased region" description="Polar residues" evidence="1">
    <location>
        <begin position="1"/>
        <end position="15"/>
    </location>
</feature>
<protein>
    <submittedName>
        <fullName evidence="2">Uncharacterized protein</fullName>
    </submittedName>
</protein>
<keyword evidence="3" id="KW-1185">Reference proteome</keyword>
<feature type="region of interest" description="Disordered" evidence="1">
    <location>
        <begin position="1"/>
        <end position="23"/>
    </location>
</feature>
<evidence type="ECO:0000313" key="3">
    <source>
        <dbReference type="Proteomes" id="UP000469724"/>
    </source>
</evidence>
<dbReference type="EMBL" id="JAAGRQ010000005">
    <property type="protein sequence ID" value="NDY55516.1"/>
    <property type="molecule type" value="Genomic_DNA"/>
</dbReference>
<name>A0A7K3NH47_9BACT</name>
<dbReference type="RefSeq" id="WP_163300572.1">
    <property type="nucleotide sequence ID" value="NZ_JAAGRQ010000005.1"/>
</dbReference>
<evidence type="ECO:0000313" key="2">
    <source>
        <dbReference type="EMBL" id="NDY55516.1"/>
    </source>
</evidence>
<organism evidence="2 3">
    <name type="scientific">Desulfolutivibrio sulfodismutans</name>
    <dbReference type="NCBI Taxonomy" id="63561"/>
    <lineage>
        <taxon>Bacteria</taxon>
        <taxon>Pseudomonadati</taxon>
        <taxon>Thermodesulfobacteriota</taxon>
        <taxon>Desulfovibrionia</taxon>
        <taxon>Desulfovibrionales</taxon>
        <taxon>Desulfovibrionaceae</taxon>
        <taxon>Desulfolutivibrio</taxon>
    </lineage>
</organism>
<dbReference type="AlphaFoldDB" id="A0A7K3NH47"/>
<comment type="caution">
    <text evidence="2">The sequence shown here is derived from an EMBL/GenBank/DDBJ whole genome shotgun (WGS) entry which is preliminary data.</text>
</comment>
<gene>
    <name evidence="2" type="ORF">G3N56_01990</name>
</gene>
<reference evidence="2 3" key="1">
    <citation type="submission" date="2020-02" db="EMBL/GenBank/DDBJ databases">
        <title>Comparative genomics of sulfur disproportionating microorganisms.</title>
        <authorList>
            <person name="Ward L.M."/>
            <person name="Bertran E."/>
            <person name="Johnston D.T."/>
        </authorList>
    </citation>
    <scope>NUCLEOTIDE SEQUENCE [LARGE SCALE GENOMIC DNA]</scope>
    <source>
        <strain evidence="2 3">DSM 3696</strain>
    </source>
</reference>
<dbReference type="Proteomes" id="UP000469724">
    <property type="component" value="Unassembled WGS sequence"/>
</dbReference>
<proteinExistence type="predicted"/>
<sequence>MNNTPSAARSSTSTFVDPHAPESTEMTHVMWTSMWTRGCPAMRKLYGVEREAEKQKLAAEFRPGAICRQNS</sequence>
<accession>A0A7K3NH47</accession>
<evidence type="ECO:0000256" key="1">
    <source>
        <dbReference type="SAM" id="MobiDB-lite"/>
    </source>
</evidence>